<name>A0A8H7QGF1_9FUNG</name>
<dbReference type="AlphaFoldDB" id="A0A8H7QGF1"/>
<proteinExistence type="predicted"/>
<comment type="caution">
    <text evidence="2">The sequence shown here is derived from an EMBL/GenBank/DDBJ whole genome shotgun (WGS) entry which is preliminary data.</text>
</comment>
<dbReference type="Proteomes" id="UP000603453">
    <property type="component" value="Unassembled WGS sequence"/>
</dbReference>
<dbReference type="Pfam" id="PF13358">
    <property type="entry name" value="DDE_3"/>
    <property type="match status" value="1"/>
</dbReference>
<dbReference type="PANTHER" id="PTHR46564">
    <property type="entry name" value="TRANSPOSASE"/>
    <property type="match status" value="1"/>
</dbReference>
<reference evidence="2" key="1">
    <citation type="submission" date="2020-12" db="EMBL/GenBank/DDBJ databases">
        <title>Metabolic potential, ecology and presence of endohyphal bacteria is reflected in genomic diversity of Mucoromycotina.</title>
        <authorList>
            <person name="Muszewska A."/>
            <person name="Okrasinska A."/>
            <person name="Steczkiewicz K."/>
            <person name="Drgas O."/>
            <person name="Orlowska M."/>
            <person name="Perlinska-Lenart U."/>
            <person name="Aleksandrzak-Piekarczyk T."/>
            <person name="Szatraj K."/>
            <person name="Zielenkiewicz U."/>
            <person name="Pilsyk S."/>
            <person name="Malc E."/>
            <person name="Mieczkowski P."/>
            <person name="Kruszewska J.S."/>
            <person name="Biernat P."/>
            <person name="Pawlowska J."/>
        </authorList>
    </citation>
    <scope>NUCLEOTIDE SEQUENCE</scope>
    <source>
        <strain evidence="2">WA0000017839</strain>
    </source>
</reference>
<gene>
    <name evidence="2" type="ORF">INT47_008244</name>
</gene>
<protein>
    <recommendedName>
        <fullName evidence="1">Tc1-like transposase DDE domain-containing protein</fullName>
    </recommendedName>
</protein>
<dbReference type="GO" id="GO:0003676">
    <property type="term" value="F:nucleic acid binding"/>
    <property type="evidence" value="ECO:0007669"/>
    <property type="project" value="InterPro"/>
</dbReference>
<feature type="domain" description="Tc1-like transposase DDE" evidence="1">
    <location>
        <begin position="287"/>
        <end position="340"/>
    </location>
</feature>
<dbReference type="PANTHER" id="PTHR46564:SF1">
    <property type="entry name" value="TRANSPOSASE"/>
    <property type="match status" value="1"/>
</dbReference>
<dbReference type="InterPro" id="IPR038717">
    <property type="entry name" value="Tc1-like_DDE_dom"/>
</dbReference>
<evidence type="ECO:0000259" key="1">
    <source>
        <dbReference type="Pfam" id="PF13358"/>
    </source>
</evidence>
<keyword evidence="3" id="KW-1185">Reference proteome</keyword>
<evidence type="ECO:0000313" key="2">
    <source>
        <dbReference type="EMBL" id="KAG2192018.1"/>
    </source>
</evidence>
<organism evidence="2 3">
    <name type="scientific">Mucor saturninus</name>
    <dbReference type="NCBI Taxonomy" id="64648"/>
    <lineage>
        <taxon>Eukaryota</taxon>
        <taxon>Fungi</taxon>
        <taxon>Fungi incertae sedis</taxon>
        <taxon>Mucoromycota</taxon>
        <taxon>Mucoromycotina</taxon>
        <taxon>Mucoromycetes</taxon>
        <taxon>Mucorales</taxon>
        <taxon>Mucorineae</taxon>
        <taxon>Mucoraceae</taxon>
        <taxon>Mucor</taxon>
    </lineage>
</organism>
<dbReference type="InterPro" id="IPR036397">
    <property type="entry name" value="RNaseH_sf"/>
</dbReference>
<dbReference type="OrthoDB" id="2217172at2759"/>
<dbReference type="EMBL" id="JAEPRD010000323">
    <property type="protein sequence ID" value="KAG2192018.1"/>
    <property type="molecule type" value="Genomic_DNA"/>
</dbReference>
<dbReference type="Gene3D" id="3.30.420.10">
    <property type="entry name" value="Ribonuclease H-like superfamily/Ribonuclease H"/>
    <property type="match status" value="1"/>
</dbReference>
<evidence type="ECO:0000313" key="3">
    <source>
        <dbReference type="Proteomes" id="UP000603453"/>
    </source>
</evidence>
<accession>A0A8H7QGF1</accession>
<sequence>MQVEDYNKANEIVMREPYFEDVIDEINVDEDPATTFGKLILLADDSTVPQQISIDNEIEEESVSEAIENDVNSNISLRTPQTTDYKAYGPDNIRMFLPLMQKEGPSWNESDGTVIPIGCLRKSSKIGGAKRANSCKITAQQTDFLAELVDKNPCITTDMAREKLYSSFEGFSICQSWLRKHMVEKIRLSLKDSHVYTMERDAKRTLDLRFNVITAWKAAGIRSKAVPVKGTPAIVSVPTQKGINLIIIGYISPFGTINLSKVEPLQPADVAKIEKEFPLPRHQKKKGIHYSYYVADAIESKGYKPLFMSPYSPFLNPIEECYSKIKKHIKRNTLSTLDTLTPRVKAACETIITEDCNGWIRHSETYWDKCLKKESKLV</sequence>